<organism evidence="2 4">
    <name type="scientific">Toxocara canis</name>
    <name type="common">Canine roundworm</name>
    <dbReference type="NCBI Taxonomy" id="6265"/>
    <lineage>
        <taxon>Eukaryota</taxon>
        <taxon>Metazoa</taxon>
        <taxon>Ecdysozoa</taxon>
        <taxon>Nematoda</taxon>
        <taxon>Chromadorea</taxon>
        <taxon>Rhabditida</taxon>
        <taxon>Spirurina</taxon>
        <taxon>Ascaridomorpha</taxon>
        <taxon>Ascaridoidea</taxon>
        <taxon>Toxocaridae</taxon>
        <taxon>Toxocara</taxon>
    </lineage>
</organism>
<evidence type="ECO:0000256" key="1">
    <source>
        <dbReference type="SAM" id="MobiDB-lite"/>
    </source>
</evidence>
<gene>
    <name evidence="2" type="ORF">Tcan_12215</name>
    <name evidence="3" type="ORF">TCNE_LOCUS12753</name>
</gene>
<reference evidence="3" key="2">
    <citation type="submission" date="2018-11" db="EMBL/GenBank/DDBJ databases">
        <authorList>
            <consortium name="Pathogen Informatics"/>
        </authorList>
    </citation>
    <scope>NUCLEOTIDE SEQUENCE [LARGE SCALE GENOMIC DNA]</scope>
</reference>
<proteinExistence type="predicted"/>
<name>A0A0B2W1A4_TOXCA</name>
<dbReference type="Proteomes" id="UP000031036">
    <property type="component" value="Unassembled WGS sequence"/>
</dbReference>
<evidence type="ECO:0000313" key="2">
    <source>
        <dbReference type="EMBL" id="KHN87738.1"/>
    </source>
</evidence>
<sequence>MFPELIRREELLSLLKAKFAKMGARMVKVDRCSDDELIDYARRFLIPKPQRPEMHENQHSSSFMRRCRGEVTDNCTLKRYQSEGNPVHAVPTTDEMAHHASKRFVEANGEATQPPKRRRKHSPIRFP</sequence>
<dbReference type="EMBL" id="JPKZ01000338">
    <property type="protein sequence ID" value="KHN87738.1"/>
    <property type="molecule type" value="Genomic_DNA"/>
</dbReference>
<protein>
    <recommendedName>
        <fullName evidence="5">Ashwin</fullName>
    </recommendedName>
</protein>
<keyword evidence="4" id="KW-1185">Reference proteome</keyword>
<dbReference type="AlphaFoldDB" id="A0A0B2W1A4"/>
<evidence type="ECO:0000313" key="4">
    <source>
        <dbReference type="Proteomes" id="UP000031036"/>
    </source>
</evidence>
<accession>A0A0B2W1A4</accession>
<feature type="compositionally biased region" description="Basic residues" evidence="1">
    <location>
        <begin position="115"/>
        <end position="127"/>
    </location>
</feature>
<evidence type="ECO:0000313" key="3">
    <source>
        <dbReference type="EMBL" id="VDM44074.1"/>
    </source>
</evidence>
<reference evidence="2 4" key="1">
    <citation type="submission" date="2014-11" db="EMBL/GenBank/DDBJ databases">
        <title>Genetic blueprint of the zoonotic pathogen Toxocara canis.</title>
        <authorList>
            <person name="Zhu X.-Q."/>
            <person name="Korhonen P.K."/>
            <person name="Cai H."/>
            <person name="Young N.D."/>
            <person name="Nejsum P."/>
            <person name="von Samson-Himmelstjerna G."/>
            <person name="Boag P.R."/>
            <person name="Tan P."/>
            <person name="Li Q."/>
            <person name="Min J."/>
            <person name="Yang Y."/>
            <person name="Wang X."/>
            <person name="Fang X."/>
            <person name="Hall R.S."/>
            <person name="Hofmann A."/>
            <person name="Sternberg P.W."/>
            <person name="Jex A.R."/>
            <person name="Gasser R.B."/>
        </authorList>
    </citation>
    <scope>NUCLEOTIDE SEQUENCE [LARGE SCALE GENOMIC DNA]</scope>
    <source>
        <strain evidence="2">PN_DK_2014</strain>
    </source>
</reference>
<feature type="region of interest" description="Disordered" evidence="1">
    <location>
        <begin position="99"/>
        <end position="127"/>
    </location>
</feature>
<evidence type="ECO:0008006" key="5">
    <source>
        <dbReference type="Google" id="ProtNLM"/>
    </source>
</evidence>
<dbReference type="EMBL" id="UYWY01021409">
    <property type="protein sequence ID" value="VDM44074.1"/>
    <property type="molecule type" value="Genomic_DNA"/>
</dbReference>